<gene>
    <name evidence="1" type="ORF">POCULU_LOCUS10080</name>
</gene>
<organism evidence="1 2">
    <name type="scientific">Paraglomus occultum</name>
    <dbReference type="NCBI Taxonomy" id="144539"/>
    <lineage>
        <taxon>Eukaryota</taxon>
        <taxon>Fungi</taxon>
        <taxon>Fungi incertae sedis</taxon>
        <taxon>Mucoromycota</taxon>
        <taxon>Glomeromycotina</taxon>
        <taxon>Glomeromycetes</taxon>
        <taxon>Paraglomerales</taxon>
        <taxon>Paraglomeraceae</taxon>
        <taxon>Paraglomus</taxon>
    </lineage>
</organism>
<accession>A0A9N9DUY6</accession>
<evidence type="ECO:0000313" key="1">
    <source>
        <dbReference type="EMBL" id="CAG8653534.1"/>
    </source>
</evidence>
<dbReference type="AlphaFoldDB" id="A0A9N9DUY6"/>
<protein>
    <submittedName>
        <fullName evidence="1">10800_t:CDS:1</fullName>
    </submittedName>
</protein>
<reference evidence="1" key="1">
    <citation type="submission" date="2021-06" db="EMBL/GenBank/DDBJ databases">
        <authorList>
            <person name="Kallberg Y."/>
            <person name="Tangrot J."/>
            <person name="Rosling A."/>
        </authorList>
    </citation>
    <scope>NUCLEOTIDE SEQUENCE</scope>
    <source>
        <strain evidence="1">IA702</strain>
    </source>
</reference>
<keyword evidence="2" id="KW-1185">Reference proteome</keyword>
<dbReference type="Proteomes" id="UP000789572">
    <property type="component" value="Unassembled WGS sequence"/>
</dbReference>
<name>A0A9N9DUY6_9GLOM</name>
<evidence type="ECO:0000313" key="2">
    <source>
        <dbReference type="Proteomes" id="UP000789572"/>
    </source>
</evidence>
<comment type="caution">
    <text evidence="1">The sequence shown here is derived from an EMBL/GenBank/DDBJ whole genome shotgun (WGS) entry which is preliminary data.</text>
</comment>
<dbReference type="EMBL" id="CAJVPJ010004583">
    <property type="protein sequence ID" value="CAG8653534.1"/>
    <property type="molecule type" value="Genomic_DNA"/>
</dbReference>
<feature type="non-terminal residue" evidence="1">
    <location>
        <position position="1"/>
    </location>
</feature>
<feature type="non-terminal residue" evidence="1">
    <location>
        <position position="196"/>
    </location>
</feature>
<proteinExistence type="predicted"/>
<sequence>ASPKKKRRTKKMEYHPSVEHWSFSFNYAKRFLGNLKEANGRSVDCLQKETSIELKKAADVTFRNTPSRGRRLFVPQLSPGTIELVTWLSISDNKSDKSDDERTFWLTPPVNSITKDISWVAKPPAGCRLTDYLNYMPTGIPAYVTKKLKIFNFIEQFEICRFFRPFGYSTELDSYAIPKRGFNSVWTLMEGANVDQ</sequence>